<dbReference type="Gene3D" id="2.60.120.1390">
    <property type="match status" value="2"/>
</dbReference>
<protein>
    <submittedName>
        <fullName evidence="1">DUF2961 domain-containing protein</fullName>
    </submittedName>
</protein>
<evidence type="ECO:0000313" key="1">
    <source>
        <dbReference type="EMBL" id="KAA2380049.1"/>
    </source>
</evidence>
<evidence type="ECO:0000313" key="2">
    <source>
        <dbReference type="Proteomes" id="UP000322940"/>
    </source>
</evidence>
<dbReference type="EMBL" id="VVXH01000003">
    <property type="protein sequence ID" value="KAA2380049.1"/>
    <property type="molecule type" value="Genomic_DNA"/>
</dbReference>
<dbReference type="AlphaFoldDB" id="A0A5B3H5K5"/>
<organism evidence="1 2">
    <name type="scientific">Alistipes onderdonkii</name>
    <dbReference type="NCBI Taxonomy" id="328813"/>
    <lineage>
        <taxon>Bacteria</taxon>
        <taxon>Pseudomonadati</taxon>
        <taxon>Bacteroidota</taxon>
        <taxon>Bacteroidia</taxon>
        <taxon>Bacteroidales</taxon>
        <taxon>Rikenellaceae</taxon>
        <taxon>Alistipes</taxon>
    </lineage>
</organism>
<gene>
    <name evidence="1" type="ORF">F2Y10_03950</name>
</gene>
<sequence length="494" mass="55477">MGDPQADACFPEPYYEARQLTSYDRRSLLPGTPWWHANDDWAGFERYEANDGRVERVLFDEQGPGAITRIITTGGAGTANLRFYFDGEQHPSIVIPSFDISKFPVEIPSGMIYMHEHYPRFQGASFYYPIPYARRCKITVDDLNRGYVYHVNYRTYAPGTKVRTFTVEEARKLRAKAAEAGRRLENPVSCAENGIQTEGTLPAGGKLGLDLPAGENAVRTLMVDIGGFTPGTYGQLMRGIIVRMDFDGTQTVRVPLSDLSGAGMGAPRVDNYYMAADGQGRVILRFVMPYRSSARVELENITSYDAKATLSANVSPWKWYDNTLYFHASWRQENGLETNKGLDYDMASLSGRGVFKGDVLSLYNWCPRWYGEGDEHIWVDGESFPSHFGCGTEDYYNTTYAPIHVYHFPFGGAPREDDEASRGYNTFVRVRGLDAIPFNKSLKFEFELISWDGGKVDYSSTVFWYGDLTSAALTASADEAALYSLPEPIYTNNK</sequence>
<proteinExistence type="predicted"/>
<dbReference type="Proteomes" id="UP000322940">
    <property type="component" value="Unassembled WGS sequence"/>
</dbReference>
<comment type="caution">
    <text evidence="1">The sequence shown here is derived from an EMBL/GenBank/DDBJ whole genome shotgun (WGS) entry which is preliminary data.</text>
</comment>
<accession>A0A5B3H5K5</accession>
<dbReference type="Pfam" id="PF11175">
    <property type="entry name" value="DUF2961"/>
    <property type="match status" value="1"/>
</dbReference>
<reference evidence="1 2" key="1">
    <citation type="journal article" date="2019" name="Nat. Med.">
        <title>A library of human gut bacterial isolates paired with longitudinal multiomics data enables mechanistic microbiome research.</title>
        <authorList>
            <person name="Poyet M."/>
            <person name="Groussin M."/>
            <person name="Gibbons S.M."/>
            <person name="Avila-Pacheco J."/>
            <person name="Jiang X."/>
            <person name="Kearney S.M."/>
            <person name="Perrotta A.R."/>
            <person name="Berdy B."/>
            <person name="Zhao S."/>
            <person name="Lieberman T.D."/>
            <person name="Swanson P.K."/>
            <person name="Smith M."/>
            <person name="Roesemann S."/>
            <person name="Alexander J.E."/>
            <person name="Rich S.A."/>
            <person name="Livny J."/>
            <person name="Vlamakis H."/>
            <person name="Clish C."/>
            <person name="Bullock K."/>
            <person name="Deik A."/>
            <person name="Scott J."/>
            <person name="Pierce K.A."/>
            <person name="Xavier R.J."/>
            <person name="Alm E.J."/>
        </authorList>
    </citation>
    <scope>NUCLEOTIDE SEQUENCE [LARGE SCALE GENOMIC DNA]</scope>
    <source>
        <strain evidence="1 2">BIOML-A266</strain>
    </source>
</reference>
<name>A0A5B3H5K5_9BACT</name>
<dbReference type="InterPro" id="IPR021345">
    <property type="entry name" value="DUF2961"/>
</dbReference>